<gene>
    <name evidence="2" type="ORF">JFN93_19000</name>
</gene>
<dbReference type="RefSeq" id="WP_199385714.1">
    <property type="nucleotide sequence ID" value="NZ_JAEMHM010000017.1"/>
</dbReference>
<evidence type="ECO:0000256" key="1">
    <source>
        <dbReference type="SAM" id="SignalP"/>
    </source>
</evidence>
<keyword evidence="3" id="KW-1185">Reference proteome</keyword>
<keyword evidence="1" id="KW-0732">Signal</keyword>
<comment type="caution">
    <text evidence="2">The sequence shown here is derived from an EMBL/GenBank/DDBJ whole genome shotgun (WGS) entry which is preliminary data.</text>
</comment>
<accession>A0A8J7S783</accession>
<dbReference type="EMBL" id="JAEMHM010000017">
    <property type="protein sequence ID" value="MBJ6726802.1"/>
    <property type="molecule type" value="Genomic_DNA"/>
</dbReference>
<sequence>MSRQTLFKMVGLSLLCLMCVACAQTMQFTPRPAAYSNKLALNIVDVQVNDLRADSTGDGLKAVLRDQVLSTLSLQAPSNSKIRYRLVIDIIQHGSFFTAPNWNASSRFRAKLLDENERLIGQWDLTGAAHQYNMAGYSTAEAVSQDSYNIAIADLISSLSQVSMKELSVNTPDGVSDRHYDNSEGIPVKVFGYSPVATQRNIKIDSQRAMIDAKVKAIERAGVKIESSTLVSNFELMSDLVESKSKGVLLPGFEFVELGYDENGAYKVLFIGSVRSLK</sequence>
<evidence type="ECO:0000313" key="3">
    <source>
        <dbReference type="Proteomes" id="UP000636888"/>
    </source>
</evidence>
<organism evidence="2 3">
    <name type="scientific">Geomesophilobacter sediminis</name>
    <dbReference type="NCBI Taxonomy" id="2798584"/>
    <lineage>
        <taxon>Bacteria</taxon>
        <taxon>Pseudomonadati</taxon>
        <taxon>Thermodesulfobacteriota</taxon>
        <taxon>Desulfuromonadia</taxon>
        <taxon>Geobacterales</taxon>
        <taxon>Geobacteraceae</taxon>
        <taxon>Geomesophilobacter</taxon>
    </lineage>
</organism>
<evidence type="ECO:0008006" key="4">
    <source>
        <dbReference type="Google" id="ProtNLM"/>
    </source>
</evidence>
<protein>
    <recommendedName>
        <fullName evidence="4">DUF541 domain-containing protein</fullName>
    </recommendedName>
</protein>
<proteinExistence type="predicted"/>
<evidence type="ECO:0000313" key="2">
    <source>
        <dbReference type="EMBL" id="MBJ6726802.1"/>
    </source>
</evidence>
<reference evidence="2" key="1">
    <citation type="submission" date="2020-12" db="EMBL/GenBank/DDBJ databases">
        <title>Geomonas sp. Red875, isolated from river sediment.</title>
        <authorList>
            <person name="Xu Z."/>
            <person name="Zhang Z."/>
            <person name="Masuda Y."/>
            <person name="Itoh H."/>
            <person name="Senoo K."/>
        </authorList>
    </citation>
    <scope>NUCLEOTIDE SEQUENCE</scope>
    <source>
        <strain evidence="2">Red875</strain>
    </source>
</reference>
<feature type="chain" id="PRO_5035215549" description="DUF541 domain-containing protein" evidence="1">
    <location>
        <begin position="24"/>
        <end position="278"/>
    </location>
</feature>
<dbReference type="Proteomes" id="UP000636888">
    <property type="component" value="Unassembled WGS sequence"/>
</dbReference>
<dbReference type="AlphaFoldDB" id="A0A8J7S783"/>
<feature type="signal peptide" evidence="1">
    <location>
        <begin position="1"/>
        <end position="23"/>
    </location>
</feature>
<name>A0A8J7S783_9BACT</name>